<dbReference type="PANTHER" id="PTHR31668:SF28">
    <property type="entry name" value="ZN(II)2CYS6 TRANSCRIPTION FACTOR (EUROFUNG)"/>
    <property type="match status" value="1"/>
</dbReference>
<dbReference type="InterPro" id="IPR036864">
    <property type="entry name" value="Zn2-C6_fun-type_DNA-bd_sf"/>
</dbReference>
<gene>
    <name evidence="4" type="ORF">B0T14DRAFT_406434</name>
</gene>
<dbReference type="PANTHER" id="PTHR31668">
    <property type="entry name" value="GLUCOSE TRANSPORT TRANSCRIPTION REGULATOR RGT1-RELATED-RELATED"/>
    <property type="match status" value="1"/>
</dbReference>
<evidence type="ECO:0000259" key="3">
    <source>
        <dbReference type="PROSITE" id="PS50048"/>
    </source>
</evidence>
<sequence length="461" mass="50786">RKIGTRSCDACKIRKVKCSQTPPCERCVAIGIDCTFNKRQATRGPWSLRQKTIEQIQEAQRTPAQDSVEGAAVAHGDIAVESLVLRLCIYRLRLFPVWPIVAVEEVIAALQRDPHDVEARLLAIAVGAATMAQLKLDRFQDTGINDNATAASLGADCHRIRGTPDGGAANLNSIRTAFFLHIYHENQQPGGTKSLLYLREAITLGQIMGLHRASSYVSLSPAEDRLRRRLLWLLFVTERGVAMLHKLPVVLQRAERLPPLDSGSADEEAHILPAFKKLANLFWIFDQSRAFDILLEAADNVGGMSSGASSTLNREMFDLLQQRLQDVPIDLASSGNDVQKADIFVTRQWMQVLLWRAALCSWTASPSTSSTAVTGPIQIAQEFLDLICQLPHSALESHGSDIELKVYEIASAVADSLETRFGMANTDLHPGDVLMRLQRILATSRGGNNKLLQLLALRTSQ</sequence>
<dbReference type="SMART" id="SM00066">
    <property type="entry name" value="GAL4"/>
    <property type="match status" value="1"/>
</dbReference>
<dbReference type="PROSITE" id="PS50048">
    <property type="entry name" value="ZN2_CY6_FUNGAL_2"/>
    <property type="match status" value="1"/>
</dbReference>
<reference evidence="4" key="1">
    <citation type="submission" date="2023-06" db="EMBL/GenBank/DDBJ databases">
        <title>Genome-scale phylogeny and comparative genomics of the fungal order Sordariales.</title>
        <authorList>
            <consortium name="Lawrence Berkeley National Laboratory"/>
            <person name="Hensen N."/>
            <person name="Bonometti L."/>
            <person name="Westerberg I."/>
            <person name="Brannstrom I.O."/>
            <person name="Guillou S."/>
            <person name="Cros-Aarteil S."/>
            <person name="Calhoun S."/>
            <person name="Haridas S."/>
            <person name="Kuo A."/>
            <person name="Mondo S."/>
            <person name="Pangilinan J."/>
            <person name="Riley R."/>
            <person name="Labutti K."/>
            <person name="Andreopoulos B."/>
            <person name="Lipzen A."/>
            <person name="Chen C."/>
            <person name="Yanf M."/>
            <person name="Daum C."/>
            <person name="Ng V."/>
            <person name="Clum A."/>
            <person name="Steindorff A."/>
            <person name="Ohm R."/>
            <person name="Martin F."/>
            <person name="Silar P."/>
            <person name="Natvig D."/>
            <person name="Lalanne C."/>
            <person name="Gautier V."/>
            <person name="Ament-Velasquez S.L."/>
            <person name="Kruys A."/>
            <person name="Hutchinson M.I."/>
            <person name="Powell A.J."/>
            <person name="Barry K."/>
            <person name="Miller A.N."/>
            <person name="Grigoriev I.V."/>
            <person name="Debuchy R."/>
            <person name="Gladieux P."/>
            <person name="Thoren M.H."/>
            <person name="Johannesson H."/>
        </authorList>
    </citation>
    <scope>NUCLEOTIDE SEQUENCE</scope>
    <source>
        <strain evidence="4">CBS 606.72</strain>
    </source>
</reference>
<accession>A0AA39XCG4</accession>
<dbReference type="InterPro" id="IPR007219">
    <property type="entry name" value="XnlR_reg_dom"/>
</dbReference>
<comment type="caution">
    <text evidence="4">The sequence shown here is derived from an EMBL/GenBank/DDBJ whole genome shotgun (WGS) entry which is preliminary data.</text>
</comment>
<keyword evidence="5" id="KW-1185">Reference proteome</keyword>
<dbReference type="CDD" id="cd00067">
    <property type="entry name" value="GAL4"/>
    <property type="match status" value="1"/>
</dbReference>
<evidence type="ECO:0000256" key="2">
    <source>
        <dbReference type="ARBA" id="ARBA00023242"/>
    </source>
</evidence>
<dbReference type="Pfam" id="PF04082">
    <property type="entry name" value="Fungal_trans"/>
    <property type="match status" value="1"/>
</dbReference>
<dbReference type="Proteomes" id="UP001175000">
    <property type="component" value="Unassembled WGS sequence"/>
</dbReference>
<dbReference type="GO" id="GO:0008270">
    <property type="term" value="F:zinc ion binding"/>
    <property type="evidence" value="ECO:0007669"/>
    <property type="project" value="InterPro"/>
</dbReference>
<feature type="non-terminal residue" evidence="4">
    <location>
        <position position="461"/>
    </location>
</feature>
<feature type="domain" description="Zn(2)-C6 fungal-type" evidence="3">
    <location>
        <begin position="7"/>
        <end position="36"/>
    </location>
</feature>
<evidence type="ECO:0000256" key="1">
    <source>
        <dbReference type="ARBA" id="ARBA00022723"/>
    </source>
</evidence>
<dbReference type="GO" id="GO:0003677">
    <property type="term" value="F:DNA binding"/>
    <property type="evidence" value="ECO:0007669"/>
    <property type="project" value="InterPro"/>
</dbReference>
<dbReference type="GO" id="GO:0006351">
    <property type="term" value="P:DNA-templated transcription"/>
    <property type="evidence" value="ECO:0007669"/>
    <property type="project" value="InterPro"/>
</dbReference>
<dbReference type="EMBL" id="JAULSU010000001">
    <property type="protein sequence ID" value="KAK0631381.1"/>
    <property type="molecule type" value="Genomic_DNA"/>
</dbReference>
<dbReference type="PROSITE" id="PS00463">
    <property type="entry name" value="ZN2_CY6_FUNGAL_1"/>
    <property type="match status" value="1"/>
</dbReference>
<organism evidence="4 5">
    <name type="scientific">Immersiella caudata</name>
    <dbReference type="NCBI Taxonomy" id="314043"/>
    <lineage>
        <taxon>Eukaryota</taxon>
        <taxon>Fungi</taxon>
        <taxon>Dikarya</taxon>
        <taxon>Ascomycota</taxon>
        <taxon>Pezizomycotina</taxon>
        <taxon>Sordariomycetes</taxon>
        <taxon>Sordariomycetidae</taxon>
        <taxon>Sordariales</taxon>
        <taxon>Lasiosphaeriaceae</taxon>
        <taxon>Immersiella</taxon>
    </lineage>
</organism>
<feature type="non-terminal residue" evidence="4">
    <location>
        <position position="1"/>
    </location>
</feature>
<dbReference type="SUPFAM" id="SSF57701">
    <property type="entry name" value="Zn2/Cys6 DNA-binding domain"/>
    <property type="match status" value="1"/>
</dbReference>
<evidence type="ECO:0000313" key="5">
    <source>
        <dbReference type="Proteomes" id="UP001175000"/>
    </source>
</evidence>
<dbReference type="InterPro" id="IPR001138">
    <property type="entry name" value="Zn2Cys6_DnaBD"/>
</dbReference>
<dbReference type="GO" id="GO:0000981">
    <property type="term" value="F:DNA-binding transcription factor activity, RNA polymerase II-specific"/>
    <property type="evidence" value="ECO:0007669"/>
    <property type="project" value="InterPro"/>
</dbReference>
<evidence type="ECO:0000313" key="4">
    <source>
        <dbReference type="EMBL" id="KAK0631381.1"/>
    </source>
</evidence>
<keyword evidence="2" id="KW-0539">Nucleus</keyword>
<dbReference type="AlphaFoldDB" id="A0AA39XCG4"/>
<keyword evidence="1" id="KW-0479">Metal-binding</keyword>
<dbReference type="InterPro" id="IPR050797">
    <property type="entry name" value="Carb_Metab_Trans_Reg"/>
</dbReference>
<name>A0AA39XCG4_9PEZI</name>
<dbReference type="Pfam" id="PF00172">
    <property type="entry name" value="Zn_clus"/>
    <property type="match status" value="1"/>
</dbReference>
<proteinExistence type="predicted"/>
<dbReference type="CDD" id="cd12148">
    <property type="entry name" value="fungal_TF_MHR"/>
    <property type="match status" value="1"/>
</dbReference>
<protein>
    <recommendedName>
        <fullName evidence="3">Zn(2)-C6 fungal-type domain-containing protein</fullName>
    </recommendedName>
</protein>
<dbReference type="Gene3D" id="4.10.240.10">
    <property type="entry name" value="Zn(2)-C6 fungal-type DNA-binding domain"/>
    <property type="match status" value="1"/>
</dbReference>